<dbReference type="Proteomes" id="UP000030003">
    <property type="component" value="Unassembled WGS sequence"/>
</dbReference>
<gene>
    <name evidence="1" type="ORF">N791_03630</name>
</gene>
<protein>
    <submittedName>
        <fullName evidence="1">Uncharacterized protein</fullName>
    </submittedName>
</protein>
<comment type="caution">
    <text evidence="1">The sequence shown here is derived from an EMBL/GenBank/DDBJ whole genome shotgun (WGS) entry which is preliminary data.</text>
</comment>
<accession>A0A0A0M5D5</accession>
<organism evidence="1 2">
    <name type="scientific">Lysobacter defluvii IMMIB APB-9 = DSM 18482</name>
    <dbReference type="NCBI Taxonomy" id="1385515"/>
    <lineage>
        <taxon>Bacteria</taxon>
        <taxon>Pseudomonadati</taxon>
        <taxon>Pseudomonadota</taxon>
        <taxon>Gammaproteobacteria</taxon>
        <taxon>Lysobacterales</taxon>
        <taxon>Lysobacteraceae</taxon>
        <taxon>Novilysobacter</taxon>
    </lineage>
</organism>
<dbReference type="AlphaFoldDB" id="A0A0A0M5D5"/>
<sequence length="81" mass="9059">MRGAHDRQCFHAVEAWQRQVGHDQVRDTLAQRMLQRPAGLDPGPAHGQARVLHCQFEQLGVLDAVLDQHDVHGAPTPRAPR</sequence>
<reference evidence="1 2" key="1">
    <citation type="submission" date="2013-08" db="EMBL/GenBank/DDBJ databases">
        <title>Genomic analysis of Lysobacter defluvii.</title>
        <authorList>
            <person name="Wang Q."/>
            <person name="Wang G."/>
        </authorList>
    </citation>
    <scope>NUCLEOTIDE SEQUENCE [LARGE SCALE GENOMIC DNA]</scope>
    <source>
        <strain evidence="1 2">IMMIB APB-9</strain>
    </source>
</reference>
<evidence type="ECO:0000313" key="2">
    <source>
        <dbReference type="Proteomes" id="UP000030003"/>
    </source>
</evidence>
<name>A0A0A0M5D5_9GAMM</name>
<dbReference type="EMBL" id="AVBH01000101">
    <property type="protein sequence ID" value="KGO98295.1"/>
    <property type="molecule type" value="Genomic_DNA"/>
</dbReference>
<evidence type="ECO:0000313" key="1">
    <source>
        <dbReference type="EMBL" id="KGO98295.1"/>
    </source>
</evidence>
<proteinExistence type="predicted"/>
<keyword evidence="2" id="KW-1185">Reference proteome</keyword>